<dbReference type="GO" id="GO:0030246">
    <property type="term" value="F:carbohydrate binding"/>
    <property type="evidence" value="ECO:0007669"/>
    <property type="project" value="InterPro"/>
</dbReference>
<dbReference type="AlphaFoldDB" id="A0A382AR60"/>
<evidence type="ECO:0000313" key="3">
    <source>
        <dbReference type="EMBL" id="SVB03958.1"/>
    </source>
</evidence>
<evidence type="ECO:0000259" key="1">
    <source>
        <dbReference type="Pfam" id="PF06452"/>
    </source>
</evidence>
<protein>
    <submittedName>
        <fullName evidence="3">Uncharacterized protein</fullName>
    </submittedName>
</protein>
<dbReference type="SUPFAM" id="SSF49344">
    <property type="entry name" value="CBD9-like"/>
    <property type="match status" value="1"/>
</dbReference>
<feature type="non-terminal residue" evidence="3">
    <location>
        <position position="548"/>
    </location>
</feature>
<dbReference type="Gene3D" id="2.60.40.1190">
    <property type="match status" value="1"/>
</dbReference>
<dbReference type="EMBL" id="UINC01026463">
    <property type="protein sequence ID" value="SVB03958.1"/>
    <property type="molecule type" value="Genomic_DNA"/>
</dbReference>
<dbReference type="GO" id="GO:0016052">
    <property type="term" value="P:carbohydrate catabolic process"/>
    <property type="evidence" value="ECO:0007669"/>
    <property type="project" value="InterPro"/>
</dbReference>
<feature type="domain" description="Carbohydrate-binding" evidence="1">
    <location>
        <begin position="75"/>
        <end position="231"/>
    </location>
</feature>
<proteinExistence type="predicted"/>
<dbReference type="InterPro" id="IPR010502">
    <property type="entry name" value="Carb-bd_dom_fam9"/>
</dbReference>
<dbReference type="Pfam" id="PF06452">
    <property type="entry name" value="CBM9_1"/>
    <property type="match status" value="1"/>
</dbReference>
<feature type="domain" description="DUF5916" evidence="2">
    <location>
        <begin position="280"/>
        <end position="366"/>
    </location>
</feature>
<name>A0A382AR60_9ZZZZ</name>
<organism evidence="3">
    <name type="scientific">marine metagenome</name>
    <dbReference type="NCBI Taxonomy" id="408172"/>
    <lineage>
        <taxon>unclassified sequences</taxon>
        <taxon>metagenomes</taxon>
        <taxon>ecological metagenomes</taxon>
    </lineage>
</organism>
<accession>A0A382AR60</accession>
<dbReference type="CDD" id="cd09618">
    <property type="entry name" value="CBM9_like_2"/>
    <property type="match status" value="1"/>
</dbReference>
<sequence length="548" mass="59916">MGLTPTGLMAVARVFVAGVLLTMTQGLTAQAQVPSEANGVQIDGPPPPVAPDVISRDDEGGATIRAVRITEPMRIDGELDEAFYRTTLSISDFVQSVPNEGAAPTERTEAWIGFDDSNVYVAGRVWDSAPENEWVANEMRRDAQQIRSNDNFGVFLDTFYDRRNAVTIYVNSLGAFTDIQITNEGSPNRDWNPIVDIQTGRFDGGWTVEIAIPFRSLRYRAGREQVWGIQLRRNVIRRNEWNYLTFLPLSVSGNGSQGLFRVSMYGTLVGIEAPPSGRNLEIKPYAISGLQTDIAVDPVVSNDVNADAGLDVKYGITENLTADLTFNTDFAQVEVDEQQVNLTRFNLFFPEKREFFLEGRGVFSFGTGGTTGASGLRGGSRLGGSSSGGGVPTLFYSRQIGLQDGEPIPILAGGRITGKIGSFDVGAVGIQTDDHPDVGAESTNFTVLRLRRDILARSSIGALFGNRSVSIRGDEGSNQAYGVDANFAFFDNVSFLTYYAKTRTEGLHGNDESYRSRFNYAADRWGASIDYLLVGDDFNPEIGFVRRK</sequence>
<evidence type="ECO:0000259" key="2">
    <source>
        <dbReference type="Pfam" id="PF19313"/>
    </source>
</evidence>
<dbReference type="GO" id="GO:0004553">
    <property type="term" value="F:hydrolase activity, hydrolyzing O-glycosyl compounds"/>
    <property type="evidence" value="ECO:0007669"/>
    <property type="project" value="InterPro"/>
</dbReference>
<dbReference type="InterPro" id="IPR045670">
    <property type="entry name" value="DUF5916"/>
</dbReference>
<reference evidence="3" key="1">
    <citation type="submission" date="2018-05" db="EMBL/GenBank/DDBJ databases">
        <authorList>
            <person name="Lanie J.A."/>
            <person name="Ng W.-L."/>
            <person name="Kazmierczak K.M."/>
            <person name="Andrzejewski T.M."/>
            <person name="Davidsen T.M."/>
            <person name="Wayne K.J."/>
            <person name="Tettelin H."/>
            <person name="Glass J.I."/>
            <person name="Rusch D."/>
            <person name="Podicherti R."/>
            <person name="Tsui H.-C.T."/>
            <person name="Winkler M.E."/>
        </authorList>
    </citation>
    <scope>NUCLEOTIDE SEQUENCE</scope>
</reference>
<gene>
    <name evidence="3" type="ORF">METZ01_LOCUS156812</name>
</gene>
<dbReference type="Pfam" id="PF19313">
    <property type="entry name" value="DUF5916"/>
    <property type="match status" value="1"/>
</dbReference>